<dbReference type="Gene3D" id="3.20.20.410">
    <property type="entry name" value="Protein of unknown function UPF0759"/>
    <property type="match status" value="1"/>
</dbReference>
<dbReference type="InterPro" id="IPR002763">
    <property type="entry name" value="DUF72"/>
</dbReference>
<organism evidence="1 2">
    <name type="scientific">Vagococcus fessus</name>
    <dbReference type="NCBI Taxonomy" id="120370"/>
    <lineage>
        <taxon>Bacteria</taxon>
        <taxon>Bacillati</taxon>
        <taxon>Bacillota</taxon>
        <taxon>Bacilli</taxon>
        <taxon>Lactobacillales</taxon>
        <taxon>Enterococcaceae</taxon>
        <taxon>Vagococcus</taxon>
    </lineage>
</organism>
<dbReference type="PANTHER" id="PTHR30348">
    <property type="entry name" value="UNCHARACTERIZED PROTEIN YECE"/>
    <property type="match status" value="1"/>
</dbReference>
<comment type="caution">
    <text evidence="1">The sequence shown here is derived from an EMBL/GenBank/DDBJ whole genome shotgun (WGS) entry which is preliminary data.</text>
</comment>
<dbReference type="Pfam" id="PF01904">
    <property type="entry name" value="DUF72"/>
    <property type="match status" value="1"/>
</dbReference>
<sequence length="279" mass="32380">MIRVGLTSWGEHPILLNKDNITLAEYASVLPIVELDTSFYGIPSIKTVNNWIEATPADFKFIIKAHQCMTTHRPWQDFFESEKALYEKYITTFTPLLTSGKLGSILFQFPATFACTESSIIYLRRLRKILKDWPLSIEFRHPSWYDSLNYKQMCQFMRDEKYSLLTIDEPQVQNKSVPFDTVRTTSDYHIFRFHGRNPNAWVAKGDNWRKKRTLYRYNEEELTNLAAHVSMVSESVKDVYVIFNNNSGGDAGANALTFTSKLNLVYDNLNPKQLDLFGE</sequence>
<dbReference type="RefSeq" id="WP_126831357.1">
    <property type="nucleotide sequence ID" value="NZ_CBCRYB010000004.1"/>
</dbReference>
<proteinExistence type="predicted"/>
<keyword evidence="2" id="KW-1185">Reference proteome</keyword>
<accession>A0A430A7S1</accession>
<dbReference type="EMBL" id="NGJY01000002">
    <property type="protein sequence ID" value="RSU03145.1"/>
    <property type="molecule type" value="Genomic_DNA"/>
</dbReference>
<dbReference type="Proteomes" id="UP000287101">
    <property type="component" value="Unassembled WGS sequence"/>
</dbReference>
<evidence type="ECO:0000313" key="2">
    <source>
        <dbReference type="Proteomes" id="UP000287101"/>
    </source>
</evidence>
<evidence type="ECO:0000313" key="1">
    <source>
        <dbReference type="EMBL" id="RSU03145.1"/>
    </source>
</evidence>
<protein>
    <recommendedName>
        <fullName evidence="3">DUF72 domain-containing protein</fullName>
    </recommendedName>
</protein>
<evidence type="ECO:0008006" key="3">
    <source>
        <dbReference type="Google" id="ProtNLM"/>
    </source>
</evidence>
<dbReference type="OrthoDB" id="9780310at2"/>
<name>A0A430A7S1_9ENTE</name>
<dbReference type="SUPFAM" id="SSF117396">
    <property type="entry name" value="TM1631-like"/>
    <property type="match status" value="1"/>
</dbReference>
<gene>
    <name evidence="1" type="ORF">CBF31_05350</name>
</gene>
<dbReference type="AlphaFoldDB" id="A0A430A7S1"/>
<dbReference type="PANTHER" id="PTHR30348:SF13">
    <property type="entry name" value="UPF0759 PROTEIN YUNF"/>
    <property type="match status" value="1"/>
</dbReference>
<reference evidence="1 2" key="1">
    <citation type="submission" date="2017-05" db="EMBL/GenBank/DDBJ databases">
        <title>Vagococcus spp. assemblies.</title>
        <authorList>
            <person name="Gulvik C.A."/>
        </authorList>
    </citation>
    <scope>NUCLEOTIDE SEQUENCE [LARGE SCALE GENOMIC DNA]</scope>
    <source>
        <strain evidence="1 2">CCUG 41755</strain>
    </source>
</reference>
<dbReference type="InterPro" id="IPR036520">
    <property type="entry name" value="UPF0759_sf"/>
</dbReference>